<proteinExistence type="predicted"/>
<feature type="non-terminal residue" evidence="1">
    <location>
        <position position="1"/>
    </location>
</feature>
<sequence>YIYIYTRITAHSQLAPVNTSVYVVYTTKKADIIFFFPLKLFPNNNK</sequence>
<evidence type="ECO:0000313" key="2">
    <source>
        <dbReference type="Proteomes" id="UP000215335"/>
    </source>
</evidence>
<gene>
    <name evidence="1" type="ORF">TSAR_003452</name>
</gene>
<dbReference type="AlphaFoldDB" id="A0A232EJI8"/>
<protein>
    <submittedName>
        <fullName evidence="1">Uncharacterized protein</fullName>
    </submittedName>
</protein>
<reference evidence="1 2" key="1">
    <citation type="journal article" date="2017" name="Curr. Biol.">
        <title>The Evolution of Venom by Co-option of Single-Copy Genes.</title>
        <authorList>
            <person name="Martinson E.O."/>
            <person name="Mrinalini"/>
            <person name="Kelkar Y.D."/>
            <person name="Chang C.H."/>
            <person name="Werren J.H."/>
        </authorList>
    </citation>
    <scope>NUCLEOTIDE SEQUENCE [LARGE SCALE GENOMIC DNA]</scope>
    <source>
        <strain evidence="1 2">Alberta</strain>
        <tissue evidence="1">Whole body</tissue>
    </source>
</reference>
<name>A0A232EJI8_9HYME</name>
<comment type="caution">
    <text evidence="1">The sequence shown here is derived from an EMBL/GenBank/DDBJ whole genome shotgun (WGS) entry which is preliminary data.</text>
</comment>
<dbReference type="Proteomes" id="UP000215335">
    <property type="component" value="Unassembled WGS sequence"/>
</dbReference>
<dbReference type="EMBL" id="NNAY01003989">
    <property type="protein sequence ID" value="OXU18529.1"/>
    <property type="molecule type" value="Genomic_DNA"/>
</dbReference>
<keyword evidence="2" id="KW-1185">Reference proteome</keyword>
<evidence type="ECO:0000313" key="1">
    <source>
        <dbReference type="EMBL" id="OXU18529.1"/>
    </source>
</evidence>
<organism evidence="1 2">
    <name type="scientific">Trichomalopsis sarcophagae</name>
    <dbReference type="NCBI Taxonomy" id="543379"/>
    <lineage>
        <taxon>Eukaryota</taxon>
        <taxon>Metazoa</taxon>
        <taxon>Ecdysozoa</taxon>
        <taxon>Arthropoda</taxon>
        <taxon>Hexapoda</taxon>
        <taxon>Insecta</taxon>
        <taxon>Pterygota</taxon>
        <taxon>Neoptera</taxon>
        <taxon>Endopterygota</taxon>
        <taxon>Hymenoptera</taxon>
        <taxon>Apocrita</taxon>
        <taxon>Proctotrupomorpha</taxon>
        <taxon>Chalcidoidea</taxon>
        <taxon>Pteromalidae</taxon>
        <taxon>Pteromalinae</taxon>
        <taxon>Trichomalopsis</taxon>
    </lineage>
</organism>
<accession>A0A232EJI8</accession>